<dbReference type="Proteomes" id="UP000199184">
    <property type="component" value="Unassembled WGS sequence"/>
</dbReference>
<accession>A0A1C3XUY7</accession>
<sequence>MSQHPQLATSYGRERLIAAASRAIDIGARTYGSVKSILASDLTDRCPAPEGSANDPPVLRSNIRGPRYYY</sequence>
<dbReference type="AlphaFoldDB" id="A0A1C3XUY7"/>
<keyword evidence="2" id="KW-1185">Reference proteome</keyword>
<gene>
    <name evidence="1" type="ORF">GA0061098_10672</name>
</gene>
<evidence type="ECO:0000313" key="1">
    <source>
        <dbReference type="EMBL" id="SCB56025.1"/>
    </source>
</evidence>
<protein>
    <submittedName>
        <fullName evidence="1">Uncharacterized protein</fullName>
    </submittedName>
</protein>
<dbReference type="EMBL" id="FMAI01000067">
    <property type="protein sequence ID" value="SCB56025.1"/>
    <property type="molecule type" value="Genomic_DNA"/>
</dbReference>
<proteinExistence type="predicted"/>
<reference evidence="2" key="1">
    <citation type="submission" date="2016-08" db="EMBL/GenBank/DDBJ databases">
        <authorList>
            <person name="Varghese N."/>
            <person name="Submissions Spin"/>
        </authorList>
    </citation>
    <scope>NUCLEOTIDE SEQUENCE [LARGE SCALE GENOMIC DNA]</scope>
    <source>
        <strain evidence="2">ERR11</strain>
    </source>
</reference>
<dbReference type="RefSeq" id="WP_208610750.1">
    <property type="nucleotide sequence ID" value="NZ_FMAI01000067.1"/>
</dbReference>
<organism evidence="1 2">
    <name type="scientific">Bradyrhizobium shewense</name>
    <dbReference type="NCBI Taxonomy" id="1761772"/>
    <lineage>
        <taxon>Bacteria</taxon>
        <taxon>Pseudomonadati</taxon>
        <taxon>Pseudomonadota</taxon>
        <taxon>Alphaproteobacteria</taxon>
        <taxon>Hyphomicrobiales</taxon>
        <taxon>Nitrobacteraceae</taxon>
        <taxon>Bradyrhizobium</taxon>
    </lineage>
</organism>
<name>A0A1C3XUY7_9BRAD</name>
<evidence type="ECO:0000313" key="2">
    <source>
        <dbReference type="Proteomes" id="UP000199184"/>
    </source>
</evidence>